<keyword evidence="2" id="KW-1185">Reference proteome</keyword>
<reference evidence="2" key="1">
    <citation type="submission" date="2016-10" db="EMBL/GenBank/DDBJ databases">
        <authorList>
            <person name="Varghese N."/>
            <person name="Submissions S."/>
        </authorList>
    </citation>
    <scope>NUCLEOTIDE SEQUENCE [LARGE SCALE GENOMIC DNA]</scope>
    <source>
        <strain evidence="2">Gh-48</strain>
    </source>
</reference>
<dbReference type="SUPFAM" id="SSF69318">
    <property type="entry name" value="Integrin alpha N-terminal domain"/>
    <property type="match status" value="1"/>
</dbReference>
<proteinExistence type="predicted"/>
<organism evidence="1 2">
    <name type="scientific">Mucilaginibacter gossypiicola</name>
    <dbReference type="NCBI Taxonomy" id="551995"/>
    <lineage>
        <taxon>Bacteria</taxon>
        <taxon>Pseudomonadati</taxon>
        <taxon>Bacteroidota</taxon>
        <taxon>Sphingobacteriia</taxon>
        <taxon>Sphingobacteriales</taxon>
        <taxon>Sphingobacteriaceae</taxon>
        <taxon>Mucilaginibacter</taxon>
    </lineage>
</organism>
<evidence type="ECO:0000313" key="1">
    <source>
        <dbReference type="EMBL" id="SEP02206.1"/>
    </source>
</evidence>
<protein>
    <submittedName>
        <fullName evidence="1">Uncharacterized protein</fullName>
    </submittedName>
</protein>
<dbReference type="InterPro" id="IPR028994">
    <property type="entry name" value="Integrin_alpha_N"/>
</dbReference>
<dbReference type="EMBL" id="FOCL01000019">
    <property type="protein sequence ID" value="SEP02206.1"/>
    <property type="molecule type" value="Genomic_DNA"/>
</dbReference>
<dbReference type="RefSeq" id="WP_091221480.1">
    <property type="nucleotide sequence ID" value="NZ_FOCL01000019.1"/>
</dbReference>
<accession>A0A1H8UGI9</accession>
<name>A0A1H8UGI9_9SPHI</name>
<dbReference type="STRING" id="551995.SAMN05192574_11936"/>
<dbReference type="AlphaFoldDB" id="A0A1H8UGI9"/>
<evidence type="ECO:0000313" key="2">
    <source>
        <dbReference type="Proteomes" id="UP000198942"/>
    </source>
</evidence>
<dbReference type="OrthoDB" id="1365331at2"/>
<dbReference type="Proteomes" id="UP000198942">
    <property type="component" value="Unassembled WGS sequence"/>
</dbReference>
<gene>
    <name evidence="1" type="ORF">SAMN05192574_11936</name>
</gene>
<sequence>MFRNLPFFIVVILYVCSCNHVSSDRQKTVNYTKPKTHVKPKSREVKKPVPVWGYRFVITGDFDGDGTQEKLTEHYFNGLTHQETNKFYNVDYDYDIKMAYERQSYSFIACDNKLIRRIDVAPAANFGLLYLKNEGDLNGDGGDEVSCVTNKGDWSSLNDYSIMTYKNGKWVVLYWFPIWEWQLPELPRVGNQDISDAGKRIAVNLDTTNQRLLNDLTAFKGLVKKAGRNKIRIIYRSKNISQDTIIVSLKDRHPPL</sequence>